<organism evidence="1 2">
    <name type="scientific">Caenorhabditis japonica</name>
    <dbReference type="NCBI Taxonomy" id="281687"/>
    <lineage>
        <taxon>Eukaryota</taxon>
        <taxon>Metazoa</taxon>
        <taxon>Ecdysozoa</taxon>
        <taxon>Nematoda</taxon>
        <taxon>Chromadorea</taxon>
        <taxon>Rhabditida</taxon>
        <taxon>Rhabditina</taxon>
        <taxon>Rhabditomorpha</taxon>
        <taxon>Rhabditoidea</taxon>
        <taxon>Rhabditidae</taxon>
        <taxon>Peloderinae</taxon>
        <taxon>Caenorhabditis</taxon>
    </lineage>
</organism>
<reference evidence="1" key="2">
    <citation type="submission" date="2022-06" db="UniProtKB">
        <authorList>
            <consortium name="EnsemblMetazoa"/>
        </authorList>
    </citation>
    <scope>IDENTIFICATION</scope>
    <source>
        <strain evidence="1">DF5081</strain>
    </source>
</reference>
<proteinExistence type="predicted"/>
<dbReference type="EnsemblMetazoa" id="CJA23510.1">
    <property type="protein sequence ID" value="CJA23510.1"/>
    <property type="gene ID" value="WBGene00179082"/>
</dbReference>
<evidence type="ECO:0000313" key="1">
    <source>
        <dbReference type="EnsemblMetazoa" id="CJA23510.1"/>
    </source>
</evidence>
<protein>
    <submittedName>
        <fullName evidence="1">Uncharacterized protein</fullName>
    </submittedName>
</protein>
<name>A0A8R1I5D1_CAEJA</name>
<reference evidence="2" key="1">
    <citation type="submission" date="2010-08" db="EMBL/GenBank/DDBJ databases">
        <authorList>
            <consortium name="Caenorhabditis japonica Sequencing Consortium"/>
            <person name="Wilson R.K."/>
        </authorList>
    </citation>
    <scope>NUCLEOTIDE SEQUENCE [LARGE SCALE GENOMIC DNA]</scope>
    <source>
        <strain evidence="2">DF5081</strain>
    </source>
</reference>
<sequence length="36" mass="4098">TVLSLEVLFRSSSIPFEFYTVVTPPLPRFSVAERLV</sequence>
<keyword evidence="2" id="KW-1185">Reference proteome</keyword>
<dbReference type="AlphaFoldDB" id="A0A8R1I5D1"/>
<dbReference type="Proteomes" id="UP000005237">
    <property type="component" value="Unassembled WGS sequence"/>
</dbReference>
<accession>A0A8R1I5D1</accession>
<evidence type="ECO:0000313" key="2">
    <source>
        <dbReference type="Proteomes" id="UP000005237"/>
    </source>
</evidence>